<evidence type="ECO:0000256" key="1">
    <source>
        <dbReference type="SAM" id="MobiDB-lite"/>
    </source>
</evidence>
<name>A0A9N8JLB1_9PEZI</name>
<dbReference type="AlphaFoldDB" id="A0A9N8JLB1"/>
<sequence length="75" mass="8345">PGMSAPIETHWYDDKAYSTKPDVKQEIEAAVRAQAPADASAAYIAGWHTSRSDGRDHGTADYDRGESLERRHIYP</sequence>
<gene>
    <name evidence="2" type="ORF">AWRI4233_LOCUS1389</name>
</gene>
<proteinExistence type="predicted"/>
<evidence type="ECO:0000313" key="2">
    <source>
        <dbReference type="EMBL" id="CAD0087435.1"/>
    </source>
</evidence>
<organism evidence="2 3">
    <name type="scientific">Aureobasidium mustum</name>
    <dbReference type="NCBI Taxonomy" id="2773714"/>
    <lineage>
        <taxon>Eukaryota</taxon>
        <taxon>Fungi</taxon>
        <taxon>Dikarya</taxon>
        <taxon>Ascomycota</taxon>
        <taxon>Pezizomycotina</taxon>
        <taxon>Dothideomycetes</taxon>
        <taxon>Dothideomycetidae</taxon>
        <taxon>Dothideales</taxon>
        <taxon>Saccotheciaceae</taxon>
        <taxon>Aureobasidium</taxon>
    </lineage>
</organism>
<feature type="region of interest" description="Disordered" evidence="1">
    <location>
        <begin position="48"/>
        <end position="75"/>
    </location>
</feature>
<keyword evidence="3" id="KW-1185">Reference proteome</keyword>
<feature type="compositionally biased region" description="Basic and acidic residues" evidence="1">
    <location>
        <begin position="50"/>
        <end position="75"/>
    </location>
</feature>
<reference evidence="2" key="1">
    <citation type="submission" date="2020-06" db="EMBL/GenBank/DDBJ databases">
        <authorList>
            <person name="Onetto C."/>
        </authorList>
    </citation>
    <scope>NUCLEOTIDE SEQUENCE</scope>
</reference>
<evidence type="ECO:0000313" key="3">
    <source>
        <dbReference type="Proteomes" id="UP000714618"/>
    </source>
</evidence>
<comment type="caution">
    <text evidence="2">The sequence shown here is derived from an EMBL/GenBank/DDBJ whole genome shotgun (WGS) entry which is preliminary data.</text>
</comment>
<protein>
    <submittedName>
        <fullName evidence="2">Uncharacterized protein</fullName>
    </submittedName>
</protein>
<feature type="non-terminal residue" evidence="2">
    <location>
        <position position="1"/>
    </location>
</feature>
<dbReference type="Proteomes" id="UP000714618">
    <property type="component" value="Unassembled WGS sequence"/>
</dbReference>
<dbReference type="OrthoDB" id="2790530at2759"/>
<accession>A0A9N8JLB1</accession>
<dbReference type="EMBL" id="CAIJEO010000002">
    <property type="protein sequence ID" value="CAD0087435.1"/>
    <property type="molecule type" value="Genomic_DNA"/>
</dbReference>